<proteinExistence type="predicted"/>
<feature type="region of interest" description="Disordered" evidence="1">
    <location>
        <begin position="1"/>
        <end position="48"/>
    </location>
</feature>
<evidence type="ECO:0000313" key="2">
    <source>
        <dbReference type="EMBL" id="KAK1335937.1"/>
    </source>
</evidence>
<sequence length="251" mass="27349">MTSGLPQPRGVPNGWSGHAHAFPERDSGPSTPGLPLPAEEGPGLRVLPAHRGDRPWRLMPFPSAIAPPILLSLRERKAPELHPLCTSPGFCRKRKRPGLPPDLRPQHGPKQKELFSFPLSLPSRRPGRRDKGPAPARGGHSPGLRAHQFSSGTWDPGLHSSQSLPSSSLLQALARVCLLRLSCRLRPQSAAFVFAADSARVFHLLSRLWPESAIFAADSGRSLPSSSSLLHCRFWPESAVFVFTVARVLLL</sequence>
<organism evidence="2 3">
    <name type="scientific">Cnephaeus nilssonii</name>
    <name type="common">Northern bat</name>
    <name type="synonym">Eptesicus nilssonii</name>
    <dbReference type="NCBI Taxonomy" id="3371016"/>
    <lineage>
        <taxon>Eukaryota</taxon>
        <taxon>Metazoa</taxon>
        <taxon>Chordata</taxon>
        <taxon>Craniata</taxon>
        <taxon>Vertebrata</taxon>
        <taxon>Euteleostomi</taxon>
        <taxon>Mammalia</taxon>
        <taxon>Eutheria</taxon>
        <taxon>Laurasiatheria</taxon>
        <taxon>Chiroptera</taxon>
        <taxon>Yangochiroptera</taxon>
        <taxon>Vespertilionidae</taxon>
        <taxon>Cnephaeus</taxon>
    </lineage>
</organism>
<reference evidence="2" key="1">
    <citation type="submission" date="2023-06" db="EMBL/GenBank/DDBJ databases">
        <title>Reference genome for the Northern bat (Eptesicus nilssonii), a most northern bat species.</title>
        <authorList>
            <person name="Laine V.N."/>
            <person name="Pulliainen A.T."/>
            <person name="Lilley T.M."/>
        </authorList>
    </citation>
    <scope>NUCLEOTIDE SEQUENCE</scope>
    <source>
        <strain evidence="2">BLF_Eptnil</strain>
        <tissue evidence="2">Kidney</tissue>
    </source>
</reference>
<name>A0AA40HSB6_CNENI</name>
<dbReference type="Proteomes" id="UP001177744">
    <property type="component" value="Unassembled WGS sequence"/>
</dbReference>
<dbReference type="AlphaFoldDB" id="A0AA40HSB6"/>
<evidence type="ECO:0000313" key="3">
    <source>
        <dbReference type="Proteomes" id="UP001177744"/>
    </source>
</evidence>
<protein>
    <submittedName>
        <fullName evidence="2">Uncharacterized protein</fullName>
    </submittedName>
</protein>
<evidence type="ECO:0000256" key="1">
    <source>
        <dbReference type="SAM" id="MobiDB-lite"/>
    </source>
</evidence>
<comment type="caution">
    <text evidence="2">The sequence shown here is derived from an EMBL/GenBank/DDBJ whole genome shotgun (WGS) entry which is preliminary data.</text>
</comment>
<dbReference type="EMBL" id="JAULJE010000013">
    <property type="protein sequence ID" value="KAK1335937.1"/>
    <property type="molecule type" value="Genomic_DNA"/>
</dbReference>
<gene>
    <name evidence="2" type="ORF">QTO34_003737</name>
</gene>
<feature type="compositionally biased region" description="Low complexity" evidence="1">
    <location>
        <begin position="114"/>
        <end position="124"/>
    </location>
</feature>
<feature type="region of interest" description="Disordered" evidence="1">
    <location>
        <begin position="82"/>
        <end position="148"/>
    </location>
</feature>
<accession>A0AA40HSB6</accession>
<keyword evidence="3" id="KW-1185">Reference proteome</keyword>